<feature type="transmembrane region" description="Helical" evidence="1">
    <location>
        <begin position="100"/>
        <end position="119"/>
    </location>
</feature>
<evidence type="ECO:0000313" key="3">
    <source>
        <dbReference type="Proteomes" id="UP000470470"/>
    </source>
</evidence>
<organism evidence="2 3">
    <name type="scientific">Goekera deserti</name>
    <dbReference type="NCBI Taxonomy" id="2497753"/>
    <lineage>
        <taxon>Bacteria</taxon>
        <taxon>Bacillati</taxon>
        <taxon>Actinomycetota</taxon>
        <taxon>Actinomycetes</taxon>
        <taxon>Geodermatophilales</taxon>
        <taxon>Geodermatophilaceae</taxon>
        <taxon>Goekera</taxon>
    </lineage>
</organism>
<sequence>MTCHPPPLRRDVRAVPGAPAQLVPRWAVGVAALGVLLFATSLATTLACTRAGCDLPAAARTALGTDTIGGLPRLFTTVLLALTAGSALRGTLAASGAVRRWWVGVVAVGAALCWAKLTSEHSVLENEDGRSVVLLAATAGSVAVAVLLWRTAARWSVPGGPAVVLALLADTAAALGLDQLTQEVAGTGHQGLTVVATTLEEGGEASTALVLLLVVRWAAHRVRRDRSPSVPCR</sequence>
<comment type="caution">
    <text evidence="2">The sequence shown here is derived from an EMBL/GenBank/DDBJ whole genome shotgun (WGS) entry which is preliminary data.</text>
</comment>
<dbReference type="EMBL" id="JAAGWK010000019">
    <property type="protein sequence ID" value="NEL55010.1"/>
    <property type="molecule type" value="Genomic_DNA"/>
</dbReference>
<proteinExistence type="predicted"/>
<dbReference type="RefSeq" id="WP_152729454.1">
    <property type="nucleotide sequence ID" value="NZ_JAABOZ010000003.1"/>
</dbReference>
<keyword evidence="3" id="KW-1185">Reference proteome</keyword>
<reference evidence="2 3" key="1">
    <citation type="submission" date="2020-02" db="EMBL/GenBank/DDBJ databases">
        <title>The whole genome sequence of CPCC 205119.</title>
        <authorList>
            <person name="Jiang Z."/>
        </authorList>
    </citation>
    <scope>NUCLEOTIDE SEQUENCE [LARGE SCALE GENOMIC DNA]</scope>
    <source>
        <strain evidence="2 3">CPCC 205119</strain>
    </source>
</reference>
<feature type="transmembrane region" description="Helical" evidence="1">
    <location>
        <begin position="131"/>
        <end position="149"/>
    </location>
</feature>
<gene>
    <name evidence="2" type="ORF">G1H19_13490</name>
</gene>
<accession>A0A7K3WH09</accession>
<keyword evidence="1" id="KW-0472">Membrane</keyword>
<keyword evidence="1" id="KW-1133">Transmembrane helix</keyword>
<name>A0A7K3WH09_9ACTN</name>
<evidence type="ECO:0000256" key="1">
    <source>
        <dbReference type="SAM" id="Phobius"/>
    </source>
</evidence>
<dbReference type="AlphaFoldDB" id="A0A7K3WH09"/>
<evidence type="ECO:0000313" key="2">
    <source>
        <dbReference type="EMBL" id="NEL55010.1"/>
    </source>
</evidence>
<feature type="transmembrane region" description="Helical" evidence="1">
    <location>
        <begin position="26"/>
        <end position="49"/>
    </location>
</feature>
<feature type="transmembrane region" description="Helical" evidence="1">
    <location>
        <begin position="70"/>
        <end position="88"/>
    </location>
</feature>
<keyword evidence="1" id="KW-0812">Transmembrane</keyword>
<dbReference type="Proteomes" id="UP000470470">
    <property type="component" value="Unassembled WGS sequence"/>
</dbReference>
<protein>
    <submittedName>
        <fullName evidence="2">Uncharacterized protein</fullName>
    </submittedName>
</protein>